<dbReference type="EMBL" id="JABAFA010000067">
    <property type="protein sequence ID" value="NMD99858.1"/>
    <property type="molecule type" value="Genomic_DNA"/>
</dbReference>
<evidence type="ECO:0000313" key="1">
    <source>
        <dbReference type="EMBL" id="NMD99858.1"/>
    </source>
</evidence>
<reference evidence="1 2" key="1">
    <citation type="submission" date="2020-04" db="EMBL/GenBank/DDBJ databases">
        <authorList>
            <person name="Hitch T.C.A."/>
            <person name="Wylensek D."/>
            <person name="Clavel T."/>
        </authorList>
    </citation>
    <scope>NUCLEOTIDE SEQUENCE [LARGE SCALE GENOMIC DNA]</scope>
    <source>
        <strain evidence="1 2">PG-130-P53-12</strain>
    </source>
</reference>
<gene>
    <name evidence="1" type="ORF">HF878_10405</name>
</gene>
<sequence length="66" mass="7793">MTLEEIDWEAEAAADARDEREDYAIRYVTLCITGPRRQVEAETVLLENRMPHDRDVDIEIEKEWEG</sequence>
<proteinExistence type="predicted"/>
<comment type="caution">
    <text evidence="1">The sequence shown here is derived from an EMBL/GenBank/DDBJ whole genome shotgun (WGS) entry which is preliminary data.</text>
</comment>
<keyword evidence="2" id="KW-1185">Reference proteome</keyword>
<dbReference type="AlphaFoldDB" id="A0A848B9C1"/>
<dbReference type="Proteomes" id="UP000543804">
    <property type="component" value="Unassembled WGS sequence"/>
</dbReference>
<evidence type="ECO:0000313" key="2">
    <source>
        <dbReference type="Proteomes" id="UP000543804"/>
    </source>
</evidence>
<accession>A0A848B9C1</accession>
<protein>
    <submittedName>
        <fullName evidence="1">Uncharacterized protein</fullName>
    </submittedName>
</protein>
<organism evidence="1 2">
    <name type="scientific">Selenomonas bovis</name>
    <dbReference type="NCBI Taxonomy" id="416586"/>
    <lineage>
        <taxon>Bacteria</taxon>
        <taxon>Bacillati</taxon>
        <taxon>Bacillota</taxon>
        <taxon>Negativicutes</taxon>
        <taxon>Selenomonadales</taxon>
        <taxon>Selenomonadaceae</taxon>
        <taxon>Selenomonas</taxon>
    </lineage>
</organism>
<dbReference type="RefSeq" id="WP_019543763.1">
    <property type="nucleotide sequence ID" value="NZ_DBGAXS010000053.1"/>
</dbReference>
<name>A0A848B9C1_9FIRM</name>